<evidence type="ECO:0000256" key="2">
    <source>
        <dbReference type="ARBA" id="ARBA00004496"/>
    </source>
</evidence>
<dbReference type="Pfam" id="PF00782">
    <property type="entry name" value="DSPc"/>
    <property type="match status" value="1"/>
</dbReference>
<dbReference type="EC" id="3.1.3.16" evidence="5"/>
<keyword evidence="7" id="KW-0963">Cytoplasm</keyword>
<evidence type="ECO:0000256" key="16">
    <source>
        <dbReference type="ARBA" id="ARBA00068800"/>
    </source>
</evidence>
<comment type="subcellular location">
    <subcellularLocation>
        <location evidence="2">Cytoplasm</location>
    </subcellularLocation>
    <subcellularLocation>
        <location evidence="1">Nucleus</location>
    </subcellularLocation>
</comment>
<evidence type="ECO:0000256" key="3">
    <source>
        <dbReference type="ARBA" id="ARBA00008901"/>
    </source>
</evidence>
<dbReference type="Pfam" id="PF14929">
    <property type="entry name" value="TAF1_subA"/>
    <property type="match status" value="1"/>
</dbReference>
<dbReference type="FunFam" id="3.90.190.10:FF:000028">
    <property type="entry name" value="Dual specificity phosphatase 10"/>
    <property type="match status" value="1"/>
</dbReference>
<evidence type="ECO:0000256" key="1">
    <source>
        <dbReference type="ARBA" id="ARBA00004123"/>
    </source>
</evidence>
<dbReference type="Gene3D" id="3.40.250.10">
    <property type="entry name" value="Rhodanese-like domain"/>
    <property type="match status" value="1"/>
</dbReference>
<dbReference type="SMART" id="SM01041">
    <property type="entry name" value="BRO1"/>
    <property type="match status" value="1"/>
</dbReference>
<feature type="region of interest" description="Disordered" evidence="17">
    <location>
        <begin position="395"/>
        <end position="421"/>
    </location>
</feature>
<comment type="catalytic activity">
    <reaction evidence="12">
        <text>O-phospho-L-seryl-[protein] + H2O = L-seryl-[protein] + phosphate</text>
        <dbReference type="Rhea" id="RHEA:20629"/>
        <dbReference type="Rhea" id="RHEA-COMP:9863"/>
        <dbReference type="Rhea" id="RHEA-COMP:11604"/>
        <dbReference type="ChEBI" id="CHEBI:15377"/>
        <dbReference type="ChEBI" id="CHEBI:29999"/>
        <dbReference type="ChEBI" id="CHEBI:43474"/>
        <dbReference type="ChEBI" id="CHEBI:83421"/>
        <dbReference type="EC" id="3.1.3.16"/>
    </reaction>
</comment>
<dbReference type="InterPro" id="IPR039495">
    <property type="entry name" value="TAF1A"/>
</dbReference>
<evidence type="ECO:0000256" key="4">
    <source>
        <dbReference type="ARBA" id="ARBA00013064"/>
    </source>
</evidence>
<dbReference type="PROSITE" id="PS50206">
    <property type="entry name" value="RHODANESE_3"/>
    <property type="match status" value="1"/>
</dbReference>
<dbReference type="InterPro" id="IPR038499">
    <property type="entry name" value="BRO1_sf"/>
</dbReference>
<dbReference type="Pfam" id="PF03097">
    <property type="entry name" value="BRO1"/>
    <property type="match status" value="1"/>
</dbReference>
<dbReference type="InterPro" id="IPR000387">
    <property type="entry name" value="Tyr_Pase_dom"/>
</dbReference>
<keyword evidence="9" id="KW-0904">Protein phosphatase</keyword>
<proteinExistence type="inferred from homology"/>
<dbReference type="InterPro" id="IPR038898">
    <property type="entry name" value="BROX"/>
</dbReference>
<evidence type="ECO:0000256" key="12">
    <source>
        <dbReference type="ARBA" id="ARBA00047761"/>
    </source>
</evidence>
<dbReference type="EC" id="3.1.3.48" evidence="4"/>
<dbReference type="SUPFAM" id="SSF52821">
    <property type="entry name" value="Rhodanese/Cell cycle control phosphatase"/>
    <property type="match status" value="1"/>
</dbReference>
<evidence type="ECO:0000313" key="23">
    <source>
        <dbReference type="Proteomes" id="UP000319801"/>
    </source>
</evidence>
<feature type="domain" description="BRO1" evidence="21">
    <location>
        <begin position="84"/>
        <end position="512"/>
    </location>
</feature>
<evidence type="ECO:0000313" key="22">
    <source>
        <dbReference type="EMBL" id="TSL47646.1"/>
    </source>
</evidence>
<evidence type="ECO:0000256" key="8">
    <source>
        <dbReference type="ARBA" id="ARBA00022801"/>
    </source>
</evidence>
<dbReference type="Pfam" id="PF00581">
    <property type="entry name" value="Rhodanese"/>
    <property type="match status" value="1"/>
</dbReference>
<dbReference type="GO" id="GO:0000120">
    <property type="term" value="C:RNA polymerase I transcription regulator complex"/>
    <property type="evidence" value="ECO:0007669"/>
    <property type="project" value="InterPro"/>
</dbReference>
<evidence type="ECO:0000256" key="9">
    <source>
        <dbReference type="ARBA" id="ARBA00022912"/>
    </source>
</evidence>
<sequence length="1264" mass="143850">MTHWFHRNPLKATAPVSFNLYGVASSPAANKICNDLRTTRARLLDMFTDATCTSEIMKKASDEYLSLLQGFIVSLDGTTQENKLRFIQNFKWTDTLQGNIPSSQQDAIFELVSMGFNIAVWHTKFASRLAGKENITEDEAKEVHKNLKIAAGIFKYLKETQIPRLITPAEKGKDLEPRVIDTYIIQSQAEAQEVTIARAIELKHNAGLIAALSLETANYYQKADHTLNTLDPECSNKWRKYLQLKQHFYMAYAHCYHGQTLLAGDKCGEAIRSLQEAEKFYLRAETLCKEYRQTKGPGSTAKPSEQLFFLKLGGLIKNTLEKCQRENGFIYFHKVPEEAPALELKASYGLAEPITFELPSLSSQCTPEVYATFDLTRGPKDDKLRKTGKKLQIMEDLQSRVSEEDSSDDASDEERKEPRMKRNSLLHVVGKRCKESGFHKSSRFCLHAIRDAILHHRWQEAAQYLHSYTQTLEDTTVSRQSLACEIIWRLGIEVLRHHPNNQQDLFTVLYERIKNTGVKNYAKVCLEHVFHLLLKGRLEDCKQQLCVAMSWRYGKQTDRQYVELTLIRAYCGFLYYLIWTEKKASLSDADDCGSNHEMHSYFRHASVTLQEVIKQPGVWDPFVLACVDMLEFYNSEEEALELLQNYACNKDFPSNPNAHVYLYMHQKTRKASTEQLRQTLKVLHSLVPSHELMLEYCHLLMKSEKKEDLQKALGININLLEHASWKTDVKAWSCLLKLLKCIKKKKLKALIVEEMEGRRELWLKMHFKAFHHRRDLKASADLVQLKTTAAKLLRMYTLIRGLHMPPSSLDDRFVVPLQFFLDTTYLESTLGAIVVEIQVTNLTYMPSSGSSTRSLTCGCNSASCCTVSTYEKDSQTQTLSQTPSQVSTSSPNLNSGVSYGVQGGFSGPSMGQSETYSAPSLNSSTPRGGVRIIHPNELAQKMTYCPTGHTVAPLPMIIDCRPFTEYNKSHIRDAVHINCSDRISRRRLQQGKITVLDLISAHQSKDSLRGIFSKEIVIYDEKTPDPARLSSSQPLNVVLESLRRDGRDPLLLQGGFSSFRQTHEDLCESFLHLQEGHDAGAAVAPSETLPHTLPSSPDIENAELTTVLPFLHLGNERDAQDLDQMQRLNIRFILNVTTHLPLYLYDLAMFKYKRLPATDSNKQNLRQYFEEAFEFIEEAHQSGQSILIHCQAGVSRSATIVIAYLMKHTWMTMTDAYKFVKTRRPIISPNLNFMGQLLKFEEDLNNGVTPRILTPKLIGLETVV</sequence>
<keyword evidence="8" id="KW-0378">Hydrolase</keyword>
<dbReference type="PANTHER" id="PTHR23032:SF13">
    <property type="entry name" value="BRO1 DOMAIN-CONTAINING PROTEIN BROX"/>
    <property type="match status" value="1"/>
</dbReference>
<feature type="domain" description="Rhodanese" evidence="20">
    <location>
        <begin position="957"/>
        <end position="1068"/>
    </location>
</feature>
<dbReference type="InterPro" id="IPR016130">
    <property type="entry name" value="Tyr_Pase_AS"/>
</dbReference>
<dbReference type="GO" id="GO:0004725">
    <property type="term" value="F:protein tyrosine phosphatase activity"/>
    <property type="evidence" value="ECO:0007669"/>
    <property type="project" value="UniProtKB-EC"/>
</dbReference>
<dbReference type="PROSITE" id="PS51180">
    <property type="entry name" value="BRO1"/>
    <property type="match status" value="1"/>
</dbReference>
<comment type="subunit">
    <text evidence="15">Monomer. Interacts with MAPK14.</text>
</comment>
<evidence type="ECO:0000256" key="10">
    <source>
        <dbReference type="ARBA" id="ARBA00023242"/>
    </source>
</evidence>
<dbReference type="InterPro" id="IPR004328">
    <property type="entry name" value="BRO1_dom"/>
</dbReference>
<feature type="region of interest" description="Disordered" evidence="17">
    <location>
        <begin position="908"/>
        <end position="929"/>
    </location>
</feature>
<dbReference type="Gene3D" id="1.25.40.280">
    <property type="entry name" value="alix/aip1 like domains"/>
    <property type="match status" value="1"/>
</dbReference>
<comment type="similarity">
    <text evidence="3">Belongs to the BROX family.</text>
</comment>
<dbReference type="GO" id="GO:0060284">
    <property type="term" value="P:regulation of cell development"/>
    <property type="evidence" value="ECO:0007669"/>
    <property type="project" value="UniProtKB-ARBA"/>
</dbReference>
<evidence type="ECO:0000259" key="18">
    <source>
        <dbReference type="PROSITE" id="PS50054"/>
    </source>
</evidence>
<gene>
    <name evidence="22" type="ORF">Baya_7227</name>
</gene>
<evidence type="ECO:0000256" key="5">
    <source>
        <dbReference type="ARBA" id="ARBA00013081"/>
    </source>
</evidence>
<organism evidence="22 23">
    <name type="scientific">Bagarius yarrelli</name>
    <name type="common">Goonch</name>
    <name type="synonym">Bagrus yarrelli</name>
    <dbReference type="NCBI Taxonomy" id="175774"/>
    <lineage>
        <taxon>Eukaryota</taxon>
        <taxon>Metazoa</taxon>
        <taxon>Chordata</taxon>
        <taxon>Craniata</taxon>
        <taxon>Vertebrata</taxon>
        <taxon>Euteleostomi</taxon>
        <taxon>Actinopterygii</taxon>
        <taxon>Neopterygii</taxon>
        <taxon>Teleostei</taxon>
        <taxon>Ostariophysi</taxon>
        <taxon>Siluriformes</taxon>
        <taxon>Sisoridae</taxon>
        <taxon>Sisorinae</taxon>
        <taxon>Bagarius</taxon>
    </lineage>
</organism>
<keyword evidence="10" id="KW-0539">Nucleus</keyword>
<evidence type="ECO:0000256" key="15">
    <source>
        <dbReference type="ARBA" id="ARBA00064745"/>
    </source>
</evidence>
<reference evidence="22 23" key="1">
    <citation type="journal article" date="2019" name="Genome Biol. Evol.">
        <title>Whole-Genome Sequencing of the Giant Devil Catfish, Bagarius yarrelli.</title>
        <authorList>
            <person name="Jiang W."/>
            <person name="Lv Y."/>
            <person name="Cheng L."/>
            <person name="Yang K."/>
            <person name="Chao B."/>
            <person name="Wang X."/>
            <person name="Li Y."/>
            <person name="Pan X."/>
            <person name="You X."/>
            <person name="Zhang Y."/>
            <person name="Yang J."/>
            <person name="Li J."/>
            <person name="Zhang X."/>
            <person name="Liu S."/>
            <person name="Sun C."/>
            <person name="Yang J."/>
            <person name="Shi Q."/>
        </authorList>
    </citation>
    <scope>NUCLEOTIDE SEQUENCE [LARGE SCALE GENOMIC DNA]</scope>
    <source>
        <strain evidence="22">JWS20170419001</strain>
        <tissue evidence="22">Muscle</tissue>
    </source>
</reference>
<dbReference type="InterPro" id="IPR036873">
    <property type="entry name" value="Rhodanese-like_dom_sf"/>
</dbReference>
<dbReference type="GO" id="GO:0051239">
    <property type="term" value="P:regulation of multicellular organismal process"/>
    <property type="evidence" value="ECO:0007669"/>
    <property type="project" value="UniProtKB-ARBA"/>
</dbReference>
<accession>A0A556TZN0</accession>
<protein>
    <recommendedName>
        <fullName evidence="6">BRO1 domain-containing protein BROX</fullName>
        <ecNumber evidence="5">3.1.3.16</ecNumber>
        <ecNumber evidence="4">3.1.3.48</ecNumber>
    </recommendedName>
    <alternativeName>
        <fullName evidence="11">BRO1 domain- and CAAX motif-containing protein</fullName>
    </alternativeName>
    <alternativeName>
        <fullName evidence="16">Dual specificity protein phosphatase 10</fullName>
    </alternativeName>
</protein>
<dbReference type="CDD" id="cd09243">
    <property type="entry name" value="BRO1_Brox_like"/>
    <property type="match status" value="1"/>
</dbReference>
<dbReference type="PROSITE" id="PS50056">
    <property type="entry name" value="TYR_PHOSPHATASE_2"/>
    <property type="match status" value="1"/>
</dbReference>
<dbReference type="GO" id="GO:0002682">
    <property type="term" value="P:regulation of immune system process"/>
    <property type="evidence" value="ECO:0007669"/>
    <property type="project" value="UniProtKB-ARBA"/>
</dbReference>
<evidence type="ECO:0000256" key="17">
    <source>
        <dbReference type="SAM" id="MobiDB-lite"/>
    </source>
</evidence>
<dbReference type="Gene3D" id="3.90.190.10">
    <property type="entry name" value="Protein tyrosine phosphatase superfamily"/>
    <property type="match status" value="1"/>
</dbReference>
<evidence type="ECO:0000256" key="14">
    <source>
        <dbReference type="ARBA" id="ARBA00054237"/>
    </source>
</evidence>
<dbReference type="InterPro" id="IPR020422">
    <property type="entry name" value="TYR_PHOSPHATASE_DUAL_dom"/>
</dbReference>
<comment type="catalytic activity">
    <reaction evidence="13">
        <text>O-phospho-L-threonyl-[protein] + H2O = L-threonyl-[protein] + phosphate</text>
        <dbReference type="Rhea" id="RHEA:47004"/>
        <dbReference type="Rhea" id="RHEA-COMP:11060"/>
        <dbReference type="Rhea" id="RHEA-COMP:11605"/>
        <dbReference type="ChEBI" id="CHEBI:15377"/>
        <dbReference type="ChEBI" id="CHEBI:30013"/>
        <dbReference type="ChEBI" id="CHEBI:43474"/>
        <dbReference type="ChEBI" id="CHEBI:61977"/>
        <dbReference type="EC" id="3.1.3.16"/>
    </reaction>
</comment>
<evidence type="ECO:0000259" key="21">
    <source>
        <dbReference type="PROSITE" id="PS51180"/>
    </source>
</evidence>
<feature type="domain" description="Tyrosine-protein phosphatase" evidence="18">
    <location>
        <begin position="1103"/>
        <end position="1246"/>
    </location>
</feature>
<dbReference type="InterPro" id="IPR008343">
    <property type="entry name" value="MKP"/>
</dbReference>
<name>A0A556TZN0_BAGYA</name>
<dbReference type="EMBL" id="VCAZ01000032">
    <property type="protein sequence ID" value="TSL47646.1"/>
    <property type="molecule type" value="Genomic_DNA"/>
</dbReference>
<dbReference type="GO" id="GO:0046329">
    <property type="term" value="P:negative regulation of JNK cascade"/>
    <property type="evidence" value="ECO:0007669"/>
    <property type="project" value="UniProtKB-ARBA"/>
</dbReference>
<dbReference type="GO" id="GO:0005737">
    <property type="term" value="C:cytoplasm"/>
    <property type="evidence" value="ECO:0007669"/>
    <property type="project" value="UniProtKB-SubCell"/>
</dbReference>
<comment type="caution">
    <text evidence="22">The sequence shown here is derived from an EMBL/GenBank/DDBJ whole genome shotgun (WGS) entry which is preliminary data.</text>
</comment>
<dbReference type="InterPro" id="IPR001763">
    <property type="entry name" value="Rhodanese-like_dom"/>
</dbReference>
<dbReference type="GO" id="GO:0004722">
    <property type="term" value="F:protein serine/threonine phosphatase activity"/>
    <property type="evidence" value="ECO:0007669"/>
    <property type="project" value="UniProtKB-EC"/>
</dbReference>
<evidence type="ECO:0000259" key="20">
    <source>
        <dbReference type="PROSITE" id="PS50206"/>
    </source>
</evidence>
<evidence type="ECO:0000256" key="13">
    <source>
        <dbReference type="ARBA" id="ARBA00048336"/>
    </source>
</evidence>
<dbReference type="GO" id="GO:0006360">
    <property type="term" value="P:transcription by RNA polymerase I"/>
    <property type="evidence" value="ECO:0007669"/>
    <property type="project" value="InterPro"/>
</dbReference>
<evidence type="ECO:0000256" key="6">
    <source>
        <dbReference type="ARBA" id="ARBA00017773"/>
    </source>
</evidence>
<dbReference type="OrthoDB" id="165342at2759"/>
<dbReference type="FunFam" id="3.40.250.10:FF:000013">
    <property type="entry name" value="Dual specificity phosphatase 10 (Predicted)"/>
    <property type="match status" value="1"/>
</dbReference>
<feature type="compositionally biased region" description="Polar residues" evidence="17">
    <location>
        <begin position="909"/>
        <end position="926"/>
    </location>
</feature>
<dbReference type="PRINTS" id="PR01764">
    <property type="entry name" value="MAPKPHPHTASE"/>
</dbReference>
<comment type="function">
    <text evidence="14">Protein phosphatase involved in the inactivation of MAP kinases. Has a specificity for the MAPK11/MAPK12/MAPK13/MAPK14 subfamily. It preferably dephosphorylates p38.</text>
</comment>
<evidence type="ECO:0000256" key="7">
    <source>
        <dbReference type="ARBA" id="ARBA00022490"/>
    </source>
</evidence>
<evidence type="ECO:0000256" key="11">
    <source>
        <dbReference type="ARBA" id="ARBA00030751"/>
    </source>
</evidence>
<dbReference type="SMART" id="SM00195">
    <property type="entry name" value="DSPc"/>
    <property type="match status" value="1"/>
</dbReference>
<evidence type="ECO:0000259" key="19">
    <source>
        <dbReference type="PROSITE" id="PS50056"/>
    </source>
</evidence>
<dbReference type="GO" id="GO:0017017">
    <property type="term" value="F:MAP kinase tyrosine/serine/threonine phosphatase activity"/>
    <property type="evidence" value="ECO:0007669"/>
    <property type="project" value="InterPro"/>
</dbReference>
<dbReference type="CDD" id="cd01446">
    <property type="entry name" value="DSP_MapKP"/>
    <property type="match status" value="1"/>
</dbReference>
<dbReference type="PANTHER" id="PTHR23032">
    <property type="entry name" value="BRO1 DOMAIN-CONTAINING PROTEIN BROX"/>
    <property type="match status" value="1"/>
</dbReference>
<dbReference type="PROSITE" id="PS50054">
    <property type="entry name" value="TYR_PHOSPHATASE_DUAL"/>
    <property type="match status" value="1"/>
</dbReference>
<dbReference type="SMART" id="SM00450">
    <property type="entry name" value="RHOD"/>
    <property type="match status" value="1"/>
</dbReference>
<dbReference type="AlphaFoldDB" id="A0A556TZN0"/>
<dbReference type="InterPro" id="IPR000340">
    <property type="entry name" value="Dual-sp_phosphatase_cat-dom"/>
</dbReference>
<dbReference type="Proteomes" id="UP000319801">
    <property type="component" value="Unassembled WGS sequence"/>
</dbReference>
<dbReference type="PROSITE" id="PS00383">
    <property type="entry name" value="TYR_PHOSPHATASE_1"/>
    <property type="match status" value="1"/>
</dbReference>
<dbReference type="SUPFAM" id="SSF52799">
    <property type="entry name" value="(Phosphotyrosine protein) phosphatases II"/>
    <property type="match status" value="1"/>
</dbReference>
<dbReference type="InterPro" id="IPR029021">
    <property type="entry name" value="Prot-tyrosine_phosphatase-like"/>
</dbReference>
<keyword evidence="23" id="KW-1185">Reference proteome</keyword>
<feature type="domain" description="Tyrosine specific protein phosphatases" evidence="19">
    <location>
        <begin position="1166"/>
        <end position="1225"/>
    </location>
</feature>